<dbReference type="GO" id="GO:0043709">
    <property type="term" value="P:cell adhesion involved in single-species biofilm formation"/>
    <property type="evidence" value="ECO:0007669"/>
    <property type="project" value="TreeGrafter"/>
</dbReference>
<evidence type="ECO:0000313" key="6">
    <source>
        <dbReference type="Proteomes" id="UP000237466"/>
    </source>
</evidence>
<dbReference type="SMART" id="SM00062">
    <property type="entry name" value="PBPb"/>
    <property type="match status" value="1"/>
</dbReference>
<keyword evidence="3" id="KW-0732">Signal</keyword>
<feature type="transmembrane region" description="Helical" evidence="2">
    <location>
        <begin position="258"/>
        <end position="277"/>
    </location>
</feature>
<dbReference type="EC" id="2.7.7.65" evidence="1"/>
<feature type="signal peptide" evidence="3">
    <location>
        <begin position="1"/>
        <end position="24"/>
    </location>
</feature>
<evidence type="ECO:0000259" key="4">
    <source>
        <dbReference type="PROSITE" id="PS50887"/>
    </source>
</evidence>
<gene>
    <name evidence="5" type="ORF">CRN52_02985</name>
</gene>
<reference evidence="5 6" key="1">
    <citation type="journal article" date="2018" name="Front. Microbiol.">
        <title>Phylogeny of Vibrio vulnificus from the Analysis of the Core-Genome: Implications for Intra-Species Taxonomy.</title>
        <authorList>
            <person name="Roig F.J."/>
            <person name="Gonzalez-Candelas F."/>
            <person name="Sanjuan E."/>
            <person name="Fouz B."/>
            <person name="Feil E.J."/>
            <person name="Llorens C."/>
            <person name="Baker-Austin C."/>
            <person name="Oliver J.D."/>
            <person name="Danin-Poleg Y."/>
            <person name="Gibas C.J."/>
            <person name="Kashi Y."/>
            <person name="Gulig P.A."/>
            <person name="Morrison S.S."/>
            <person name="Amaro C."/>
        </authorList>
    </citation>
    <scope>NUCLEOTIDE SEQUENCE [LARGE SCALE GENOMIC DNA]</scope>
    <source>
        <strain evidence="5 6">CECT4608</strain>
    </source>
</reference>
<dbReference type="SUPFAM" id="SSF55073">
    <property type="entry name" value="Nucleotide cyclase"/>
    <property type="match status" value="1"/>
</dbReference>
<dbReference type="SUPFAM" id="SSF53850">
    <property type="entry name" value="Periplasmic binding protein-like II"/>
    <property type="match status" value="1"/>
</dbReference>
<evidence type="ECO:0000313" key="5">
    <source>
        <dbReference type="EMBL" id="POB49713.1"/>
    </source>
</evidence>
<dbReference type="AlphaFoldDB" id="A0A2S3R7N1"/>
<dbReference type="Pfam" id="PF00990">
    <property type="entry name" value="GGDEF"/>
    <property type="match status" value="1"/>
</dbReference>
<dbReference type="InterPro" id="IPR000160">
    <property type="entry name" value="GGDEF_dom"/>
</dbReference>
<dbReference type="Gene3D" id="3.40.190.10">
    <property type="entry name" value="Periplasmic binding protein-like II"/>
    <property type="match status" value="2"/>
</dbReference>
<dbReference type="GO" id="GO:0005886">
    <property type="term" value="C:plasma membrane"/>
    <property type="evidence" value="ECO:0007669"/>
    <property type="project" value="TreeGrafter"/>
</dbReference>
<keyword evidence="2" id="KW-0472">Membrane</keyword>
<accession>A0A2S3R7N1</accession>
<dbReference type="EMBL" id="PDGH01000027">
    <property type="protein sequence ID" value="POB49713.1"/>
    <property type="molecule type" value="Genomic_DNA"/>
</dbReference>
<dbReference type="InterPro" id="IPR029787">
    <property type="entry name" value="Nucleotide_cyclase"/>
</dbReference>
<protein>
    <recommendedName>
        <fullName evidence="1">diguanylate cyclase</fullName>
        <ecNumber evidence="1">2.7.7.65</ecNumber>
    </recommendedName>
</protein>
<keyword evidence="2" id="KW-1133">Transmembrane helix</keyword>
<dbReference type="PANTHER" id="PTHR45138:SF5">
    <property type="entry name" value="BIFUNCTIONAL PERIPLASMIC SUBSTRATE BINDING PROTEIN_CYTOPLASMIC DIGUANYLATE CYCLASE"/>
    <property type="match status" value="1"/>
</dbReference>
<evidence type="ECO:0000256" key="1">
    <source>
        <dbReference type="ARBA" id="ARBA00012528"/>
    </source>
</evidence>
<dbReference type="InterPro" id="IPR050469">
    <property type="entry name" value="Diguanylate_Cyclase"/>
</dbReference>
<dbReference type="SMART" id="SM00267">
    <property type="entry name" value="GGDEF"/>
    <property type="match status" value="1"/>
</dbReference>
<proteinExistence type="predicted"/>
<keyword evidence="2" id="KW-0812">Transmembrane</keyword>
<organism evidence="5 6">
    <name type="scientific">Vibrio vulnificus</name>
    <dbReference type="NCBI Taxonomy" id="672"/>
    <lineage>
        <taxon>Bacteria</taxon>
        <taxon>Pseudomonadati</taxon>
        <taxon>Pseudomonadota</taxon>
        <taxon>Gammaproteobacteria</taxon>
        <taxon>Vibrionales</taxon>
        <taxon>Vibrionaceae</taxon>
        <taxon>Vibrio</taxon>
    </lineage>
</organism>
<dbReference type="Pfam" id="PF00497">
    <property type="entry name" value="SBP_bac_3"/>
    <property type="match status" value="1"/>
</dbReference>
<evidence type="ECO:0000256" key="3">
    <source>
        <dbReference type="SAM" id="SignalP"/>
    </source>
</evidence>
<feature type="domain" description="GGDEF" evidence="4">
    <location>
        <begin position="326"/>
        <end position="455"/>
    </location>
</feature>
<dbReference type="GO" id="GO:1902201">
    <property type="term" value="P:negative regulation of bacterial-type flagellum-dependent cell motility"/>
    <property type="evidence" value="ECO:0007669"/>
    <property type="project" value="TreeGrafter"/>
</dbReference>
<comment type="caution">
    <text evidence="5">The sequence shown here is derived from an EMBL/GenBank/DDBJ whole genome shotgun (WGS) entry which is preliminary data.</text>
</comment>
<dbReference type="CDD" id="cd01949">
    <property type="entry name" value="GGDEF"/>
    <property type="match status" value="1"/>
</dbReference>
<dbReference type="PROSITE" id="PS50887">
    <property type="entry name" value="GGDEF"/>
    <property type="match status" value="1"/>
</dbReference>
<evidence type="ECO:0000256" key="2">
    <source>
        <dbReference type="SAM" id="Phobius"/>
    </source>
</evidence>
<dbReference type="PANTHER" id="PTHR45138">
    <property type="entry name" value="REGULATORY COMPONENTS OF SENSORY TRANSDUCTION SYSTEM"/>
    <property type="match status" value="1"/>
</dbReference>
<dbReference type="CDD" id="cd13706">
    <property type="entry name" value="PBP2_HisK_like_1"/>
    <property type="match status" value="1"/>
</dbReference>
<feature type="chain" id="PRO_5015765941" description="diguanylate cyclase" evidence="3">
    <location>
        <begin position="25"/>
        <end position="457"/>
    </location>
</feature>
<dbReference type="Proteomes" id="UP000237466">
    <property type="component" value="Unassembled WGS sequence"/>
</dbReference>
<name>A0A2S3R7N1_VIBVL</name>
<dbReference type="NCBIfam" id="TIGR00254">
    <property type="entry name" value="GGDEF"/>
    <property type="match status" value="1"/>
</dbReference>
<dbReference type="RefSeq" id="WP_103199796.1">
    <property type="nucleotide sequence ID" value="NZ_JASMUA010000008.1"/>
</dbReference>
<sequence>MMKKSAILLLVFSLIGLFSSFVIAEEQERKTLRVTNSKAWKPFSYLAEDGSPRGILIDLWKLYGEQNGVDIEFVLVDWNDSLTAVEEGKADVHAGMLWSEPRELRFDFAEPIMTINTQLYLSQRIITTDLNFFLTGDGNRGVGVVEGGYEEYFVQTHFPKLPLVRFKNNRLMMEAAFREEIDAFVADLQVANFYIYTTAQTVTFIPALYLYSGEIRPAVAEGSALLSTINAGFKVVGEELIERTITSWITVQTVYPKFLFPSILALFGLTSLAYIIVLKRAVKARTRELQLANENLLQLSQQDYLTQISNRRHFMEQLKNLSSEAVSVSVLIFDIDDFKRINDSYGHATGDLVIQNVATQVDETLPSDTLYARIGGEEFAIVAFGLAFTDAQALAKKVCHVVEKLTFNNVPEGVTISLGCAYYPFSNGHIDLGMADKLMYQAKRLGKNQACVARLFD</sequence>
<dbReference type="GO" id="GO:0052621">
    <property type="term" value="F:diguanylate cyclase activity"/>
    <property type="evidence" value="ECO:0007669"/>
    <property type="project" value="UniProtKB-EC"/>
</dbReference>
<dbReference type="InterPro" id="IPR001638">
    <property type="entry name" value="Solute-binding_3/MltF_N"/>
</dbReference>
<dbReference type="InterPro" id="IPR043128">
    <property type="entry name" value="Rev_trsase/Diguanyl_cyclase"/>
</dbReference>
<dbReference type="Gene3D" id="3.30.70.270">
    <property type="match status" value="1"/>
</dbReference>